<dbReference type="CDD" id="cd16331">
    <property type="entry name" value="YjgA-like"/>
    <property type="match status" value="1"/>
</dbReference>
<evidence type="ECO:0000256" key="3">
    <source>
        <dbReference type="ARBA" id="ARBA00022730"/>
    </source>
</evidence>
<evidence type="ECO:0000256" key="6">
    <source>
        <dbReference type="SAM" id="MobiDB-lite"/>
    </source>
</evidence>
<feature type="compositionally biased region" description="Basic and acidic residues" evidence="6">
    <location>
        <begin position="211"/>
        <end position="222"/>
    </location>
</feature>
<protein>
    <recommendedName>
        <fullName evidence="5">Dual-action ribosomal maturation protein DarP</fullName>
    </recommendedName>
    <alternativeName>
        <fullName evidence="5">Large ribosomal subunit assembly factor DarP</fullName>
    </alternativeName>
</protein>
<gene>
    <name evidence="5" type="primary">darP</name>
    <name evidence="7" type="ORF">CE154_003385</name>
</gene>
<proteinExistence type="inferred from homology"/>
<evidence type="ECO:0000256" key="1">
    <source>
        <dbReference type="ARBA" id="ARBA00022490"/>
    </source>
</evidence>
<dbReference type="RefSeq" id="WP_094435147.1">
    <property type="nucleotide sequence ID" value="NZ_NKDB02000001.1"/>
</dbReference>
<reference evidence="7 8" key="1">
    <citation type="submission" date="2018-09" db="EMBL/GenBank/DDBJ databases">
        <title>Genome comparison of Alicycliphilus sp. BQ1, a polyurethanolytic bacterium, with its closest phylogenetic relatives Alicycliphilus denitrificans BC and K601, unable to attack polyurethane.</title>
        <authorList>
            <person name="Loza-Tavera H."/>
            <person name="Lozano L."/>
            <person name="Cevallos M."/>
            <person name="Maya-Lucas O."/>
            <person name="Garcia-Mena J."/>
            <person name="Hernandez J."/>
        </authorList>
    </citation>
    <scope>NUCLEOTIDE SEQUENCE [LARGE SCALE GENOMIC DNA]</scope>
    <source>
        <strain evidence="7 8">BQ1</strain>
    </source>
</reference>
<evidence type="ECO:0000313" key="7">
    <source>
        <dbReference type="EMBL" id="RKJ98807.1"/>
    </source>
</evidence>
<evidence type="ECO:0000256" key="2">
    <source>
        <dbReference type="ARBA" id="ARBA00022517"/>
    </source>
</evidence>
<keyword evidence="4 5" id="KW-0694">RNA-binding</keyword>
<keyword evidence="3 5" id="KW-0699">rRNA-binding</keyword>
<dbReference type="Proteomes" id="UP000216225">
    <property type="component" value="Unassembled WGS sequence"/>
</dbReference>
<keyword evidence="1 5" id="KW-0963">Cytoplasm</keyword>
<keyword evidence="2 5" id="KW-0690">Ribosome biogenesis</keyword>
<comment type="similarity">
    <text evidence="5">Belongs to the DarP family.</text>
</comment>
<dbReference type="SUPFAM" id="SSF158710">
    <property type="entry name" value="PSPTO4464-like"/>
    <property type="match status" value="1"/>
</dbReference>
<name>A0A3R7FH71_9BURK</name>
<dbReference type="Gene3D" id="1.10.60.30">
    <property type="entry name" value="PSPTO4464-like domains"/>
    <property type="match status" value="2"/>
</dbReference>
<dbReference type="GO" id="GO:1902626">
    <property type="term" value="P:assembly of large subunit precursor of preribosome"/>
    <property type="evidence" value="ECO:0007669"/>
    <property type="project" value="UniProtKB-UniRule"/>
</dbReference>
<dbReference type="Pfam" id="PF04751">
    <property type="entry name" value="DarP"/>
    <property type="match status" value="1"/>
</dbReference>
<dbReference type="AlphaFoldDB" id="A0A3R7FH71"/>
<comment type="function">
    <text evidence="5">Member of a network of 50S ribosomal subunit biogenesis factors which assembles along the 30S-50S interface, preventing incorrect 23S rRNA structures from forming. Promotes peptidyl transferase center (PTC) maturation.</text>
</comment>
<dbReference type="GO" id="GO:0019843">
    <property type="term" value="F:rRNA binding"/>
    <property type="evidence" value="ECO:0007669"/>
    <property type="project" value="UniProtKB-UniRule"/>
</dbReference>
<dbReference type="GO" id="GO:0005829">
    <property type="term" value="C:cytosol"/>
    <property type="evidence" value="ECO:0007669"/>
    <property type="project" value="TreeGrafter"/>
</dbReference>
<dbReference type="EMBL" id="NKDB02000001">
    <property type="protein sequence ID" value="RKJ98807.1"/>
    <property type="molecule type" value="Genomic_DNA"/>
</dbReference>
<organism evidence="7 8">
    <name type="scientific">Alicycliphilus denitrificans</name>
    <dbReference type="NCBI Taxonomy" id="179636"/>
    <lineage>
        <taxon>Bacteria</taxon>
        <taxon>Pseudomonadati</taxon>
        <taxon>Pseudomonadota</taxon>
        <taxon>Betaproteobacteria</taxon>
        <taxon>Burkholderiales</taxon>
        <taxon>Comamonadaceae</taxon>
        <taxon>Alicycliphilus</taxon>
    </lineage>
</organism>
<sequence length="222" mass="25228">MSRKPQKGYFVKGHFVAEGSELDLQLKAELKGTAGATKTDLKREMEALQALGTELLTLRSDLLARLQLPEKLQEALDEARRITNFEGKRRQMQFVGKLMRKLEDDTVAAIRAALDEQRSGSAAEKLALHQAEHWRDRLIADDDALPRWLEQFPDTDTQQIRALIRQARKDAPPEDKAAVSQGLAPRKGRAYRELFQLVREHMAHAQAHNEASSETHHEEPRP</sequence>
<feature type="region of interest" description="Disordered" evidence="6">
    <location>
        <begin position="201"/>
        <end position="222"/>
    </location>
</feature>
<dbReference type="HAMAP" id="MF_00765">
    <property type="entry name" value="DarP"/>
    <property type="match status" value="1"/>
</dbReference>
<accession>A0A3R7FH71</accession>
<evidence type="ECO:0000256" key="5">
    <source>
        <dbReference type="HAMAP-Rule" id="MF_00765"/>
    </source>
</evidence>
<comment type="caution">
    <text evidence="7">The sequence shown here is derived from an EMBL/GenBank/DDBJ whole genome shotgun (WGS) entry which is preliminary data.</text>
</comment>
<dbReference type="InterPro" id="IPR023153">
    <property type="entry name" value="DarP_sf"/>
</dbReference>
<evidence type="ECO:0000313" key="8">
    <source>
        <dbReference type="Proteomes" id="UP000216225"/>
    </source>
</evidence>
<comment type="subcellular location">
    <subcellularLocation>
        <location evidence="5">Cytoplasm</location>
    </subcellularLocation>
    <text evidence="5">Associates with late stage pre-50S ribosomal subunits.</text>
</comment>
<dbReference type="PANTHER" id="PTHR38101:SF1">
    <property type="entry name" value="UPF0307 PROTEIN YJGA"/>
    <property type="match status" value="1"/>
</dbReference>
<dbReference type="PANTHER" id="PTHR38101">
    <property type="entry name" value="UPF0307 PROTEIN YJGA"/>
    <property type="match status" value="1"/>
</dbReference>
<dbReference type="NCBIfam" id="NF003593">
    <property type="entry name" value="PRK05255.1-1"/>
    <property type="match status" value="1"/>
</dbReference>
<evidence type="ECO:0000256" key="4">
    <source>
        <dbReference type="ARBA" id="ARBA00022884"/>
    </source>
</evidence>
<dbReference type="GO" id="GO:0043022">
    <property type="term" value="F:ribosome binding"/>
    <property type="evidence" value="ECO:0007669"/>
    <property type="project" value="UniProtKB-UniRule"/>
</dbReference>
<dbReference type="InterPro" id="IPR006839">
    <property type="entry name" value="DarP"/>
</dbReference>